<comment type="similarity">
    <text evidence="2">Belongs to the cytochrome c oxidase subunit 2 family.</text>
</comment>
<feature type="transmembrane region" description="Helical" evidence="18">
    <location>
        <begin position="78"/>
        <end position="101"/>
    </location>
</feature>
<keyword evidence="22" id="KW-1185">Reference proteome</keyword>
<dbReference type="InterPro" id="IPR008972">
    <property type="entry name" value="Cupredoxin"/>
</dbReference>
<evidence type="ECO:0000256" key="1">
    <source>
        <dbReference type="ARBA" id="ARBA00004141"/>
    </source>
</evidence>
<dbReference type="InterPro" id="IPR036909">
    <property type="entry name" value="Cyt_c-like_dom_sf"/>
</dbReference>
<sequence length="371" mass="40370">MHRTPRCSGRALTCPGHGASPDRDNRSLRIQGAGRAVVKSIRQRPLAWAAPLGLGLAGCAGDTSILDPAGPAARDVALVWWGMLAFFTLVFVALVVLWLYTFRGGSRPERSAEDERRIGRHWILGGGILLPGVTIVVLLAWGVPAGQHMLPLPIGKPPMVIEVVGHQWWWEVRYPDAEGGEVVTANQLVMPVGEPVDFHVTGADVIHAFWIPRLGGKIDMIPGRINRIRLEAEVPGVFGAQCAEFCGAQHANMRLHVEAMPREEVEAWLAARRPEPAPTPEHAEAREHFREHCADCHRVAGVSEGDVGPDLSDIGVRATLGAGVMAMQEGAIADWLRHHQAYKPGNRMPAHDDIDAETLEAIGAWLETLQP</sequence>
<dbReference type="Gene3D" id="2.60.40.420">
    <property type="entry name" value="Cupredoxins - blue copper proteins"/>
    <property type="match status" value="1"/>
</dbReference>
<dbReference type="Proteomes" id="UP000814385">
    <property type="component" value="Unassembled WGS sequence"/>
</dbReference>
<keyword evidence="8" id="KW-0249">Electron transport</keyword>
<dbReference type="PROSITE" id="PS50857">
    <property type="entry name" value="COX2_CUA"/>
    <property type="match status" value="1"/>
</dbReference>
<evidence type="ECO:0000256" key="9">
    <source>
        <dbReference type="ARBA" id="ARBA00022989"/>
    </source>
</evidence>
<dbReference type="InterPro" id="IPR002429">
    <property type="entry name" value="CcO_II-like_C"/>
</dbReference>
<proteinExistence type="inferred from homology"/>
<evidence type="ECO:0000256" key="15">
    <source>
        <dbReference type="ARBA" id="ARBA00047816"/>
    </source>
</evidence>
<evidence type="ECO:0000256" key="4">
    <source>
        <dbReference type="ARBA" id="ARBA00022617"/>
    </source>
</evidence>
<keyword evidence="3" id="KW-0813">Transport</keyword>
<evidence type="ECO:0000256" key="13">
    <source>
        <dbReference type="ARBA" id="ARBA00024688"/>
    </source>
</evidence>
<keyword evidence="12 18" id="KW-0472">Membrane</keyword>
<dbReference type="Pfam" id="PF00116">
    <property type="entry name" value="COX2"/>
    <property type="match status" value="1"/>
</dbReference>
<evidence type="ECO:0000256" key="18">
    <source>
        <dbReference type="SAM" id="Phobius"/>
    </source>
</evidence>
<evidence type="ECO:0000313" key="22">
    <source>
        <dbReference type="Proteomes" id="UP000814385"/>
    </source>
</evidence>
<keyword evidence="11" id="KW-0186">Copper</keyword>
<keyword evidence="5" id="KW-0679">Respiratory chain</keyword>
<evidence type="ECO:0000256" key="16">
    <source>
        <dbReference type="PROSITE-ProRule" id="PRU00433"/>
    </source>
</evidence>
<comment type="caution">
    <text evidence="21">The sequence shown here is derived from an EMBL/GenBank/DDBJ whole genome shotgun (WGS) entry which is preliminary data.</text>
</comment>
<dbReference type="NCBIfam" id="TIGR02866">
    <property type="entry name" value="CoxB"/>
    <property type="match status" value="1"/>
</dbReference>
<evidence type="ECO:0000313" key="21">
    <source>
        <dbReference type="EMBL" id="MCG6659284.1"/>
    </source>
</evidence>
<dbReference type="PROSITE" id="PS00078">
    <property type="entry name" value="COX2"/>
    <property type="match status" value="1"/>
</dbReference>
<dbReference type="InterPro" id="IPR034236">
    <property type="entry name" value="CuRO_CcO_Caa3_II"/>
</dbReference>
<comment type="function">
    <text evidence="13">Subunits I and II form the functional core of the enzyme complex. Electrons originating in cytochrome c are transferred via heme a and Cu(A) to the binuclear center formed by heme a3 and Cu(B).</text>
</comment>
<evidence type="ECO:0000259" key="20">
    <source>
        <dbReference type="PROSITE" id="PS51007"/>
    </source>
</evidence>
<comment type="subcellular location">
    <subcellularLocation>
        <location evidence="1">Membrane</location>
        <topology evidence="1">Multi-pass membrane protein</topology>
    </subcellularLocation>
</comment>
<gene>
    <name evidence="21" type="primary">coxB</name>
    <name evidence="21" type="ORF">HOP52_16115</name>
</gene>
<dbReference type="InterPro" id="IPR014222">
    <property type="entry name" value="Cyt_c_oxidase_su2"/>
</dbReference>
<evidence type="ECO:0000256" key="14">
    <source>
        <dbReference type="ARBA" id="ARBA00031399"/>
    </source>
</evidence>
<feature type="domain" description="Cytochrome oxidase subunit II copper A binding" evidence="19">
    <location>
        <begin position="156"/>
        <end position="271"/>
    </location>
</feature>
<dbReference type="CDD" id="cd04213">
    <property type="entry name" value="CuRO_CcO_Caa3_II"/>
    <property type="match status" value="1"/>
</dbReference>
<accession>A0ABS9PBX1</accession>
<evidence type="ECO:0000256" key="7">
    <source>
        <dbReference type="ARBA" id="ARBA00022723"/>
    </source>
</evidence>
<evidence type="ECO:0000259" key="19">
    <source>
        <dbReference type="PROSITE" id="PS50857"/>
    </source>
</evidence>
<dbReference type="PANTHER" id="PTHR22888">
    <property type="entry name" value="CYTOCHROME C OXIDASE, SUBUNIT II"/>
    <property type="match status" value="1"/>
</dbReference>
<feature type="transmembrane region" description="Helical" evidence="18">
    <location>
        <begin position="45"/>
        <end position="66"/>
    </location>
</feature>
<dbReference type="InterPro" id="IPR045187">
    <property type="entry name" value="CcO_II"/>
</dbReference>
<evidence type="ECO:0000256" key="10">
    <source>
        <dbReference type="ARBA" id="ARBA00023004"/>
    </source>
</evidence>
<feature type="transmembrane region" description="Helical" evidence="18">
    <location>
        <begin position="122"/>
        <end position="143"/>
    </location>
</feature>
<evidence type="ECO:0000256" key="12">
    <source>
        <dbReference type="ARBA" id="ARBA00023136"/>
    </source>
</evidence>
<evidence type="ECO:0000256" key="6">
    <source>
        <dbReference type="ARBA" id="ARBA00022692"/>
    </source>
</evidence>
<dbReference type="InterPro" id="IPR009056">
    <property type="entry name" value="Cyt_c-like_dom"/>
</dbReference>
<reference evidence="21 22" key="1">
    <citation type="submission" date="2020-05" db="EMBL/GenBank/DDBJ databases">
        <title>Comparative genomic analysis of denitrifying bacteria from Halomonas genus.</title>
        <authorList>
            <person name="Wang L."/>
            <person name="Shao Z."/>
        </authorList>
    </citation>
    <scope>NUCLEOTIDE SEQUENCE [LARGE SCALE GENOMIC DNA]</scope>
    <source>
        <strain evidence="21 22">A4</strain>
    </source>
</reference>
<dbReference type="EMBL" id="JABFUC010000014">
    <property type="protein sequence ID" value="MCG6659284.1"/>
    <property type="molecule type" value="Genomic_DNA"/>
</dbReference>
<keyword evidence="7 16" id="KW-0479">Metal-binding</keyword>
<keyword evidence="10 16" id="KW-0408">Iron</keyword>
<evidence type="ECO:0000256" key="17">
    <source>
        <dbReference type="SAM" id="MobiDB-lite"/>
    </source>
</evidence>
<keyword evidence="6 18" id="KW-0812">Transmembrane</keyword>
<dbReference type="Pfam" id="PF13442">
    <property type="entry name" value="Cytochrome_CBB3"/>
    <property type="match status" value="1"/>
</dbReference>
<keyword evidence="4 16" id="KW-0349">Heme</keyword>
<feature type="region of interest" description="Disordered" evidence="17">
    <location>
        <begin position="1"/>
        <end position="25"/>
    </location>
</feature>
<keyword evidence="9 18" id="KW-1133">Transmembrane helix</keyword>
<evidence type="ECO:0000256" key="5">
    <source>
        <dbReference type="ARBA" id="ARBA00022660"/>
    </source>
</evidence>
<dbReference type="SUPFAM" id="SSF46626">
    <property type="entry name" value="Cytochrome c"/>
    <property type="match status" value="1"/>
</dbReference>
<name>A0ABS9PBX1_9GAMM</name>
<feature type="domain" description="Cytochrome c" evidence="20">
    <location>
        <begin position="280"/>
        <end position="370"/>
    </location>
</feature>
<dbReference type="InterPro" id="IPR001505">
    <property type="entry name" value="Copper_CuA"/>
</dbReference>
<dbReference type="PANTHER" id="PTHR22888:SF9">
    <property type="entry name" value="CYTOCHROME C OXIDASE SUBUNIT 2"/>
    <property type="match status" value="1"/>
</dbReference>
<evidence type="ECO:0000256" key="3">
    <source>
        <dbReference type="ARBA" id="ARBA00022448"/>
    </source>
</evidence>
<evidence type="ECO:0000256" key="11">
    <source>
        <dbReference type="ARBA" id="ARBA00023008"/>
    </source>
</evidence>
<protein>
    <recommendedName>
        <fullName evidence="14">Cytochrome aa3 subunit 2</fullName>
    </recommendedName>
</protein>
<organism evidence="21 22">
    <name type="scientific">Billgrantia campisalis</name>
    <dbReference type="NCBI Taxonomy" id="74661"/>
    <lineage>
        <taxon>Bacteria</taxon>
        <taxon>Pseudomonadati</taxon>
        <taxon>Pseudomonadota</taxon>
        <taxon>Gammaproteobacteria</taxon>
        <taxon>Oceanospirillales</taxon>
        <taxon>Halomonadaceae</taxon>
        <taxon>Billgrantia</taxon>
    </lineage>
</organism>
<dbReference type="SUPFAM" id="SSF49503">
    <property type="entry name" value="Cupredoxins"/>
    <property type="match status" value="1"/>
</dbReference>
<evidence type="ECO:0000256" key="2">
    <source>
        <dbReference type="ARBA" id="ARBA00007866"/>
    </source>
</evidence>
<comment type="catalytic activity">
    <reaction evidence="15">
        <text>4 Fe(II)-[cytochrome c] + O2 + 8 H(+)(in) = 4 Fe(III)-[cytochrome c] + 2 H2O + 4 H(+)(out)</text>
        <dbReference type="Rhea" id="RHEA:11436"/>
        <dbReference type="Rhea" id="RHEA-COMP:10350"/>
        <dbReference type="Rhea" id="RHEA-COMP:14399"/>
        <dbReference type="ChEBI" id="CHEBI:15377"/>
        <dbReference type="ChEBI" id="CHEBI:15378"/>
        <dbReference type="ChEBI" id="CHEBI:15379"/>
        <dbReference type="ChEBI" id="CHEBI:29033"/>
        <dbReference type="ChEBI" id="CHEBI:29034"/>
        <dbReference type="EC" id="7.1.1.9"/>
    </reaction>
</comment>
<dbReference type="PROSITE" id="PS51007">
    <property type="entry name" value="CYTC"/>
    <property type="match status" value="1"/>
</dbReference>
<evidence type="ECO:0000256" key="8">
    <source>
        <dbReference type="ARBA" id="ARBA00022982"/>
    </source>
</evidence>